<reference evidence="2 3" key="1">
    <citation type="journal article" date="2022" name="Genome Biol. Evol.">
        <title>Host diet, physiology and behaviors set the stage for Lachnospiraceae cladogenesis.</title>
        <authorList>
            <person name="Vera-Ponce De Leon A."/>
            <person name="Schneider M."/>
            <person name="Jahnes B.C."/>
            <person name="Sadowski V."/>
            <person name="Camuy-Velez L.A."/>
            <person name="Duan J."/>
            <person name="Sabree Z.L."/>
        </authorList>
    </citation>
    <scope>NUCLEOTIDE SEQUENCE [LARGE SCALE GENOMIC DNA]</scope>
    <source>
        <strain evidence="2 3">PAL227</strain>
    </source>
</reference>
<name>A0ABT1EGV3_9FIRM</name>
<feature type="transmembrane region" description="Helical" evidence="1">
    <location>
        <begin position="12"/>
        <end position="34"/>
    </location>
</feature>
<organism evidence="2 3">
    <name type="scientific">Ohessyouella blattaphilus</name>
    <dbReference type="NCBI Taxonomy" id="2949333"/>
    <lineage>
        <taxon>Bacteria</taxon>
        <taxon>Bacillati</taxon>
        <taxon>Bacillota</taxon>
        <taxon>Clostridia</taxon>
        <taxon>Lachnospirales</taxon>
        <taxon>Lachnospiraceae</taxon>
        <taxon>Ohessyouella</taxon>
    </lineage>
</organism>
<dbReference type="RefSeq" id="WP_262068804.1">
    <property type="nucleotide sequence ID" value="NZ_JAMXOC010000007.1"/>
</dbReference>
<evidence type="ECO:0000313" key="2">
    <source>
        <dbReference type="EMBL" id="MCP1109923.1"/>
    </source>
</evidence>
<dbReference type="Proteomes" id="UP001523565">
    <property type="component" value="Unassembled WGS sequence"/>
</dbReference>
<keyword evidence="3" id="KW-1185">Reference proteome</keyword>
<feature type="transmembrane region" description="Helical" evidence="1">
    <location>
        <begin position="108"/>
        <end position="131"/>
    </location>
</feature>
<protein>
    <recommendedName>
        <fullName evidence="4">ABC transporter permease</fullName>
    </recommendedName>
</protein>
<evidence type="ECO:0000313" key="3">
    <source>
        <dbReference type="Proteomes" id="UP001523565"/>
    </source>
</evidence>
<proteinExistence type="predicted"/>
<keyword evidence="1" id="KW-0812">Transmembrane</keyword>
<gene>
    <name evidence="2" type="ORF">NK118_06635</name>
</gene>
<keyword evidence="1" id="KW-1133">Transmembrane helix</keyword>
<comment type="caution">
    <text evidence="2">The sequence shown here is derived from an EMBL/GenBank/DDBJ whole genome shotgun (WGS) entry which is preliminary data.</text>
</comment>
<dbReference type="EMBL" id="JAMZFV010000007">
    <property type="protein sequence ID" value="MCP1109923.1"/>
    <property type="molecule type" value="Genomic_DNA"/>
</dbReference>
<evidence type="ECO:0008006" key="4">
    <source>
        <dbReference type="Google" id="ProtNLM"/>
    </source>
</evidence>
<keyword evidence="1" id="KW-0472">Membrane</keyword>
<feature type="transmembrane region" description="Helical" evidence="1">
    <location>
        <begin position="151"/>
        <end position="178"/>
    </location>
</feature>
<accession>A0ABT1EGV3</accession>
<sequence>MLGKQFKYDMRSLSRILLIVHAFVVVMAIIGSFFSNNSALFQSKESNMWIILFFLFYVIFISVAAFSTQLIIAVDFYKSMFSNQGYLTRTLPLKHSTTFLSKVLSGSLWCFIDLILIFLSIMFVFFSPAMLSEMSVTYQELTDSFQKELGYSLTTFIIFIGIYSTIGVISGVLMIYLSIAVGQLFTSHKILGSVAVYFGITTLTSLLSSGLMIPTGMFSVTSNVPSIDYRFLINSTGIFLVMYSVVTGVVSYILSLYLIKKKTDL</sequence>
<feature type="transmembrane region" description="Helical" evidence="1">
    <location>
        <begin position="49"/>
        <end position="74"/>
    </location>
</feature>
<evidence type="ECO:0000256" key="1">
    <source>
        <dbReference type="SAM" id="Phobius"/>
    </source>
</evidence>
<feature type="transmembrane region" description="Helical" evidence="1">
    <location>
        <begin position="233"/>
        <end position="259"/>
    </location>
</feature>
<feature type="transmembrane region" description="Helical" evidence="1">
    <location>
        <begin position="190"/>
        <end position="213"/>
    </location>
</feature>